<evidence type="ECO:0000313" key="2">
    <source>
        <dbReference type="Proteomes" id="UP000501452"/>
    </source>
</evidence>
<sequence>MEASDSVSRFVVEVRAGSVCRALELAEEHCSRGEVNLVFPIDPDSFFVKDPVSRAEWVEIVTHERHGDERVGARTARNG</sequence>
<dbReference type="Proteomes" id="UP000501452">
    <property type="component" value="Chromosome"/>
</dbReference>
<gene>
    <name evidence="1" type="ORF">GBA63_11210</name>
</gene>
<evidence type="ECO:0000313" key="1">
    <source>
        <dbReference type="EMBL" id="QIN83147.1"/>
    </source>
</evidence>
<accession>A0A6G8QA11</accession>
<dbReference type="RefSeq" id="WP_166176155.1">
    <property type="nucleotide sequence ID" value="NZ_CP045119.1"/>
</dbReference>
<proteinExistence type="predicted"/>
<dbReference type="EMBL" id="CP045119">
    <property type="protein sequence ID" value="QIN83147.1"/>
    <property type="molecule type" value="Genomic_DNA"/>
</dbReference>
<dbReference type="KEGG" id="rub:GBA63_11210"/>
<reference evidence="1 2" key="1">
    <citation type="submission" date="2019-10" db="EMBL/GenBank/DDBJ databases">
        <title>Rubrobacter sp nov SCSIO 52090 isolated from a deep-sea sediment in the South China Sea.</title>
        <authorList>
            <person name="Chen R.W."/>
        </authorList>
    </citation>
    <scope>NUCLEOTIDE SEQUENCE [LARGE SCALE GENOMIC DNA]</scope>
    <source>
        <strain evidence="1 2">SCSIO 52909</strain>
    </source>
</reference>
<keyword evidence="2" id="KW-1185">Reference proteome</keyword>
<organism evidence="1 2">
    <name type="scientific">Rubrobacter tropicus</name>
    <dbReference type="NCBI Taxonomy" id="2653851"/>
    <lineage>
        <taxon>Bacteria</taxon>
        <taxon>Bacillati</taxon>
        <taxon>Actinomycetota</taxon>
        <taxon>Rubrobacteria</taxon>
        <taxon>Rubrobacterales</taxon>
        <taxon>Rubrobacteraceae</taxon>
        <taxon>Rubrobacter</taxon>
    </lineage>
</organism>
<dbReference type="AlphaFoldDB" id="A0A6G8QA11"/>
<protein>
    <submittedName>
        <fullName evidence="1">Uncharacterized protein</fullName>
    </submittedName>
</protein>
<name>A0A6G8QA11_9ACTN</name>